<feature type="non-terminal residue" evidence="2">
    <location>
        <position position="1"/>
    </location>
</feature>
<reference evidence="2" key="1">
    <citation type="submission" date="2018-06" db="EMBL/GenBank/DDBJ databases">
        <authorList>
            <person name="Zhirakovskaya E."/>
        </authorList>
    </citation>
    <scope>NUCLEOTIDE SEQUENCE</scope>
</reference>
<gene>
    <name evidence="2" type="ORF">MNBD_ALPHA11-507</name>
</gene>
<dbReference type="AlphaFoldDB" id="A0A3B0TL14"/>
<feature type="transmembrane region" description="Helical" evidence="1">
    <location>
        <begin position="6"/>
        <end position="28"/>
    </location>
</feature>
<evidence type="ECO:0000256" key="1">
    <source>
        <dbReference type="SAM" id="Phobius"/>
    </source>
</evidence>
<keyword evidence="1" id="KW-1133">Transmembrane helix</keyword>
<protein>
    <submittedName>
        <fullName evidence="2">Uncharacterized protein</fullName>
    </submittedName>
</protein>
<organism evidence="2">
    <name type="scientific">hydrothermal vent metagenome</name>
    <dbReference type="NCBI Taxonomy" id="652676"/>
    <lineage>
        <taxon>unclassified sequences</taxon>
        <taxon>metagenomes</taxon>
        <taxon>ecological metagenomes</taxon>
    </lineage>
</organism>
<keyword evidence="1" id="KW-0472">Membrane</keyword>
<keyword evidence="1" id="KW-0812">Transmembrane</keyword>
<dbReference type="EMBL" id="UOEQ01000214">
    <property type="protein sequence ID" value="VAW19375.1"/>
    <property type="molecule type" value="Genomic_DNA"/>
</dbReference>
<accession>A0A3B0TL14</accession>
<feature type="transmembrane region" description="Helical" evidence="1">
    <location>
        <begin position="35"/>
        <end position="53"/>
    </location>
</feature>
<proteinExistence type="predicted"/>
<sequence length="54" mass="5800">YVNVPAMLIVGIVAASAAPIGAAIAHRLDHEQLKFGFGIFLLVVAVRMLWQVLV</sequence>
<evidence type="ECO:0000313" key="2">
    <source>
        <dbReference type="EMBL" id="VAW19375.1"/>
    </source>
</evidence>
<name>A0A3B0TL14_9ZZZZ</name>